<dbReference type="AlphaFoldDB" id="A0A6J4S2P4"/>
<feature type="region of interest" description="Disordered" evidence="1">
    <location>
        <begin position="1"/>
        <end position="62"/>
    </location>
</feature>
<proteinExistence type="predicted"/>
<feature type="non-terminal residue" evidence="2">
    <location>
        <position position="62"/>
    </location>
</feature>
<organism evidence="2">
    <name type="scientific">uncultured Solirubrobacteraceae bacterium</name>
    <dbReference type="NCBI Taxonomy" id="1162706"/>
    <lineage>
        <taxon>Bacteria</taxon>
        <taxon>Bacillati</taxon>
        <taxon>Actinomycetota</taxon>
        <taxon>Thermoleophilia</taxon>
        <taxon>Solirubrobacterales</taxon>
        <taxon>Solirubrobacteraceae</taxon>
        <taxon>environmental samples</taxon>
    </lineage>
</organism>
<protein>
    <submittedName>
        <fullName evidence="2">Uncharacterized protein</fullName>
    </submittedName>
</protein>
<evidence type="ECO:0000256" key="1">
    <source>
        <dbReference type="SAM" id="MobiDB-lite"/>
    </source>
</evidence>
<dbReference type="EMBL" id="CADCVS010000141">
    <property type="protein sequence ID" value="CAA9481999.1"/>
    <property type="molecule type" value="Genomic_DNA"/>
</dbReference>
<name>A0A6J4S2P4_9ACTN</name>
<accession>A0A6J4S2P4</accession>
<feature type="non-terminal residue" evidence="2">
    <location>
        <position position="1"/>
    </location>
</feature>
<sequence>WASPTRSPAARSRPRATSRATPTRVDRASARRPRARRRTTSPASRRRPRPRPARSPTSSARP</sequence>
<evidence type="ECO:0000313" key="2">
    <source>
        <dbReference type="EMBL" id="CAA9481999.1"/>
    </source>
</evidence>
<feature type="compositionally biased region" description="Low complexity" evidence="1">
    <location>
        <begin position="1"/>
        <end position="23"/>
    </location>
</feature>
<gene>
    <name evidence="2" type="ORF">AVDCRST_MAG30-851</name>
</gene>
<feature type="compositionally biased region" description="Basic residues" evidence="1">
    <location>
        <begin position="30"/>
        <end position="52"/>
    </location>
</feature>
<reference evidence="2" key="1">
    <citation type="submission" date="2020-02" db="EMBL/GenBank/DDBJ databases">
        <authorList>
            <person name="Meier V. D."/>
        </authorList>
    </citation>
    <scope>NUCLEOTIDE SEQUENCE</scope>
    <source>
        <strain evidence="2">AVDCRST_MAG30</strain>
    </source>
</reference>